<keyword evidence="2" id="KW-0804">Transcription</keyword>
<feature type="domain" description="Cyclin-like" evidence="3">
    <location>
        <begin position="222"/>
        <end position="303"/>
    </location>
</feature>
<dbReference type="SUPFAM" id="SSF47954">
    <property type="entry name" value="Cyclin-like"/>
    <property type="match status" value="2"/>
</dbReference>
<protein>
    <recommendedName>
        <fullName evidence="3">Cyclin-like domain-containing protein</fullName>
    </recommendedName>
</protein>
<feature type="domain" description="Cyclin-like" evidence="3">
    <location>
        <begin position="119"/>
        <end position="200"/>
    </location>
</feature>
<dbReference type="AlphaFoldDB" id="A0A6C0BTM5"/>
<name>A0A6C0BTM5_9ZZZZ</name>
<dbReference type="Gene3D" id="1.10.472.10">
    <property type="entry name" value="Cyclin-like"/>
    <property type="match status" value="1"/>
</dbReference>
<evidence type="ECO:0000256" key="2">
    <source>
        <dbReference type="ARBA" id="ARBA00023163"/>
    </source>
</evidence>
<dbReference type="GO" id="GO:0070897">
    <property type="term" value="P:transcription preinitiation complex assembly"/>
    <property type="evidence" value="ECO:0007669"/>
    <property type="project" value="InterPro"/>
</dbReference>
<evidence type="ECO:0000313" key="4">
    <source>
        <dbReference type="EMBL" id="QHS95430.1"/>
    </source>
</evidence>
<dbReference type="PRINTS" id="PR00685">
    <property type="entry name" value="TIFACTORIIB"/>
</dbReference>
<dbReference type="PANTHER" id="PTHR11618">
    <property type="entry name" value="TRANSCRIPTION INITIATION FACTOR IIB-RELATED"/>
    <property type="match status" value="1"/>
</dbReference>
<dbReference type="CDD" id="cd00043">
    <property type="entry name" value="CYCLIN_SF"/>
    <property type="match status" value="1"/>
</dbReference>
<dbReference type="EMBL" id="MN739250">
    <property type="protein sequence ID" value="QHS95430.1"/>
    <property type="molecule type" value="Genomic_DNA"/>
</dbReference>
<reference evidence="4" key="1">
    <citation type="journal article" date="2020" name="Nature">
        <title>Giant virus diversity and host interactions through global metagenomics.</title>
        <authorList>
            <person name="Schulz F."/>
            <person name="Roux S."/>
            <person name="Paez-Espino D."/>
            <person name="Jungbluth S."/>
            <person name="Walsh D.A."/>
            <person name="Denef V.J."/>
            <person name="McMahon K.D."/>
            <person name="Konstantinidis K.T."/>
            <person name="Eloe-Fadrosh E.A."/>
            <person name="Kyrpides N.C."/>
            <person name="Woyke T."/>
        </authorList>
    </citation>
    <scope>NUCLEOTIDE SEQUENCE</scope>
    <source>
        <strain evidence="4">GVMAG-M-3300018428-35</strain>
    </source>
</reference>
<dbReference type="InterPro" id="IPR000812">
    <property type="entry name" value="TFIIB"/>
</dbReference>
<dbReference type="PANTHER" id="PTHR11618:SF13">
    <property type="entry name" value="TRANSCRIPTION INITIATION FACTOR IIB"/>
    <property type="match status" value="1"/>
</dbReference>
<proteinExistence type="predicted"/>
<evidence type="ECO:0000259" key="3">
    <source>
        <dbReference type="SMART" id="SM00385"/>
    </source>
</evidence>
<keyword evidence="1" id="KW-0805">Transcription regulation</keyword>
<dbReference type="GO" id="GO:0017025">
    <property type="term" value="F:TBP-class protein binding"/>
    <property type="evidence" value="ECO:0007669"/>
    <property type="project" value="InterPro"/>
</dbReference>
<dbReference type="InterPro" id="IPR013763">
    <property type="entry name" value="Cyclin-like_dom"/>
</dbReference>
<dbReference type="SMART" id="SM00385">
    <property type="entry name" value="CYCLIN"/>
    <property type="match status" value="2"/>
</dbReference>
<sequence length="318" mass="36392">MNFDELYQSLEDSSEKKIEKKVDCCSDIKNYQYINETISCKLCNKLINNIIDSPEWRFYGSSDSKNTNPTRCGMPVNMLLPDSSVGTSINSKDKNSKVGLYQQWNSMPYKERSKYKVFNEISNVCKSNNLPTIISDTAASLYSIISDTKISRGNNRKGIIAACVFNACKECYVPRSVKELADMFKITPKVLTKGCKNYTEIIRINKINIDRIQNTRSINISDFIERFSYNLNFNENDIKKISIISDLCSQNDLVYDNTPPAMASGCIYLFVKLNKLTISKKDISDKCFISEVTINKCYKKLESNQKFIDQVLKKISFD</sequence>
<dbReference type="InterPro" id="IPR036915">
    <property type="entry name" value="Cyclin-like_sf"/>
</dbReference>
<dbReference type="GO" id="GO:0005634">
    <property type="term" value="C:nucleus"/>
    <property type="evidence" value="ECO:0007669"/>
    <property type="project" value="TreeGrafter"/>
</dbReference>
<dbReference type="Pfam" id="PF00382">
    <property type="entry name" value="TFIIB"/>
    <property type="match status" value="2"/>
</dbReference>
<dbReference type="Gene3D" id="1.10.472.170">
    <property type="match status" value="1"/>
</dbReference>
<organism evidence="4">
    <name type="scientific">viral metagenome</name>
    <dbReference type="NCBI Taxonomy" id="1070528"/>
    <lineage>
        <taxon>unclassified sequences</taxon>
        <taxon>metagenomes</taxon>
        <taxon>organismal metagenomes</taxon>
    </lineage>
</organism>
<dbReference type="InterPro" id="IPR013150">
    <property type="entry name" value="TFIIB_cyclin"/>
</dbReference>
<evidence type="ECO:0000256" key="1">
    <source>
        <dbReference type="ARBA" id="ARBA00023015"/>
    </source>
</evidence>
<accession>A0A6C0BTM5</accession>
<dbReference type="GO" id="GO:0097550">
    <property type="term" value="C:transcription preinitiation complex"/>
    <property type="evidence" value="ECO:0007669"/>
    <property type="project" value="TreeGrafter"/>
</dbReference>